<gene>
    <name evidence="1" type="ORF">ABZ507_15485</name>
</gene>
<protein>
    <submittedName>
        <fullName evidence="1">Uncharacterized protein</fullName>
    </submittedName>
</protein>
<name>A0ABV2XBJ8_9NOCA</name>
<evidence type="ECO:0000313" key="2">
    <source>
        <dbReference type="Proteomes" id="UP001550535"/>
    </source>
</evidence>
<dbReference type="Proteomes" id="UP001550535">
    <property type="component" value="Unassembled WGS sequence"/>
</dbReference>
<keyword evidence="2" id="KW-1185">Reference proteome</keyword>
<comment type="caution">
    <text evidence="1">The sequence shown here is derived from an EMBL/GenBank/DDBJ whole genome shotgun (WGS) entry which is preliminary data.</text>
</comment>
<accession>A0ABV2XBJ8</accession>
<organism evidence="1 2">
    <name type="scientific">Nocardia niwae</name>
    <dbReference type="NCBI Taxonomy" id="626084"/>
    <lineage>
        <taxon>Bacteria</taxon>
        <taxon>Bacillati</taxon>
        <taxon>Actinomycetota</taxon>
        <taxon>Actinomycetes</taxon>
        <taxon>Mycobacteriales</taxon>
        <taxon>Nocardiaceae</taxon>
        <taxon>Nocardia</taxon>
    </lineage>
</organism>
<dbReference type="RefSeq" id="WP_357810610.1">
    <property type="nucleotide sequence ID" value="NZ_JBEYBM010000034.1"/>
</dbReference>
<reference evidence="1 2" key="1">
    <citation type="submission" date="2024-06" db="EMBL/GenBank/DDBJ databases">
        <title>The Natural Products Discovery Center: Release of the First 8490 Sequenced Strains for Exploring Actinobacteria Biosynthetic Diversity.</title>
        <authorList>
            <person name="Kalkreuter E."/>
            <person name="Kautsar S.A."/>
            <person name="Yang D."/>
            <person name="Bader C.D."/>
            <person name="Teijaro C.N."/>
            <person name="Fluegel L."/>
            <person name="Davis C.M."/>
            <person name="Simpson J.R."/>
            <person name="Lauterbach L."/>
            <person name="Steele A.D."/>
            <person name="Gui C."/>
            <person name="Meng S."/>
            <person name="Li G."/>
            <person name="Viehrig K."/>
            <person name="Ye F."/>
            <person name="Su P."/>
            <person name="Kiefer A.F."/>
            <person name="Nichols A."/>
            <person name="Cepeda A.J."/>
            <person name="Yan W."/>
            <person name="Fan B."/>
            <person name="Jiang Y."/>
            <person name="Adhikari A."/>
            <person name="Zheng C.-J."/>
            <person name="Schuster L."/>
            <person name="Cowan T.M."/>
            <person name="Smanski M.J."/>
            <person name="Chevrette M.G."/>
            <person name="De Carvalho L.P.S."/>
            <person name="Shen B."/>
        </authorList>
    </citation>
    <scope>NUCLEOTIDE SEQUENCE [LARGE SCALE GENOMIC DNA]</scope>
    <source>
        <strain evidence="1 2">NPDC019434</strain>
    </source>
</reference>
<sequence length="69" mass="7928">MKADPTPAYRLRSNGDTVPIPLGQSGFVAFDERALPDLAQVREWFPRHFRLWDAVRAQFWEVLLSASRA</sequence>
<evidence type="ECO:0000313" key="1">
    <source>
        <dbReference type="EMBL" id="MEU2123211.1"/>
    </source>
</evidence>
<proteinExistence type="predicted"/>
<dbReference type="EMBL" id="JBEYBR010000035">
    <property type="protein sequence ID" value="MEU2123211.1"/>
    <property type="molecule type" value="Genomic_DNA"/>
</dbReference>